<sequence length="138" mass="15295">MPAVLYNVCSVPFANMAEIERVVDKAQRAGVAVVISTVGNIPGKDEWKKVWEEKCTNATRSWEQTYGGDAIVKHVAIHGEYLSRNQQGEGCKYEVDKMRDLNQGSTHSLPGAYSVGVHMFRHLMETAAGVPVDSWMAR</sequence>
<dbReference type="EMBL" id="HBFB01023009">
    <property type="protein sequence ID" value="CAD8686626.1"/>
    <property type="molecule type" value="Transcribed_RNA"/>
</dbReference>
<accession>A0A7S0RT75</accession>
<proteinExistence type="predicted"/>
<gene>
    <name evidence="1" type="ORF">CLEI1391_LOCUS13007</name>
</gene>
<organism evidence="1">
    <name type="scientific">Chlamydomonas leiostraca</name>
    <dbReference type="NCBI Taxonomy" id="1034604"/>
    <lineage>
        <taxon>Eukaryota</taxon>
        <taxon>Viridiplantae</taxon>
        <taxon>Chlorophyta</taxon>
        <taxon>core chlorophytes</taxon>
        <taxon>Chlorophyceae</taxon>
        <taxon>CS clade</taxon>
        <taxon>Chlamydomonadales</taxon>
        <taxon>Chlamydomonadaceae</taxon>
        <taxon>Chlamydomonas</taxon>
    </lineage>
</organism>
<name>A0A7S0RT75_9CHLO</name>
<evidence type="ECO:0000313" key="1">
    <source>
        <dbReference type="EMBL" id="CAD8686626.1"/>
    </source>
</evidence>
<dbReference type="AlphaFoldDB" id="A0A7S0RT75"/>
<protein>
    <submittedName>
        <fullName evidence="1">Uncharacterized protein</fullName>
    </submittedName>
</protein>
<reference evidence="1" key="1">
    <citation type="submission" date="2021-01" db="EMBL/GenBank/DDBJ databases">
        <authorList>
            <person name="Corre E."/>
            <person name="Pelletier E."/>
            <person name="Niang G."/>
            <person name="Scheremetjew M."/>
            <person name="Finn R."/>
            <person name="Kale V."/>
            <person name="Holt S."/>
            <person name="Cochrane G."/>
            <person name="Meng A."/>
            <person name="Brown T."/>
            <person name="Cohen L."/>
        </authorList>
    </citation>
    <scope>NUCLEOTIDE SEQUENCE</scope>
    <source>
        <strain evidence="1">SAG 11-49</strain>
    </source>
</reference>